<comment type="caution">
    <text evidence="8">The sequence shown here is derived from an EMBL/GenBank/DDBJ whole genome shotgun (WGS) entry which is preliminary data.</text>
</comment>
<dbReference type="InterPro" id="IPR036396">
    <property type="entry name" value="Cyt_P450_sf"/>
</dbReference>
<dbReference type="InterPro" id="IPR002397">
    <property type="entry name" value="Cyt_P450_B"/>
</dbReference>
<evidence type="ECO:0000313" key="9">
    <source>
        <dbReference type="Proteomes" id="UP001601442"/>
    </source>
</evidence>
<dbReference type="PANTHER" id="PTHR46696">
    <property type="entry name" value="P450, PUTATIVE (EUROFUNG)-RELATED"/>
    <property type="match status" value="1"/>
</dbReference>
<dbReference type="EMBL" id="JBIAMT010000005">
    <property type="protein sequence ID" value="MFF0499799.1"/>
    <property type="molecule type" value="Genomic_DNA"/>
</dbReference>
<sequence>MTTATIPSHVPDYLVRDIDVYNIPGMNNGVTTDDIHQLWKNVQDTCPPVFWTPHYGGHWVVTRFEDLRRVASEYENFSNAEMFVPQGIVPMLTPTQLDPPEHSAYRRLLTPAFTPGRLRAITEEARAAVVAAIEDAYHRGRCEFVTEISGAMPTAAFLTLVDLPVQDGERLRRAFERAPAMDNPEESRAAWAEISAYVQQQIDERIASPREDFISSLIRSEVDGRRLRTDEVFSMCLLLLSASLDTTASLTTFVARFLAEHPAHRAELIDNPEFLNHAVEEFCRRFGLTQTARLVRHDVELNGAPLRKGDIALAIFAVGGLDETVNANPMAVDFARRDHHYVTFGHGPHSCVGMRLAKLELKIFLEEWLKRIPDFRVADGAEVRASTGVLSRLTQLDLQWATTGFENR</sequence>
<keyword evidence="9" id="KW-1185">Reference proteome</keyword>
<dbReference type="Proteomes" id="UP001601442">
    <property type="component" value="Unassembled WGS sequence"/>
</dbReference>
<dbReference type="PRINTS" id="PR00359">
    <property type="entry name" value="BP450"/>
</dbReference>
<dbReference type="InterPro" id="IPR017972">
    <property type="entry name" value="Cyt_P450_CS"/>
</dbReference>
<gene>
    <name evidence="8" type="ORF">ACFYU5_25600</name>
</gene>
<keyword evidence="4 7" id="KW-0560">Oxidoreductase</keyword>
<dbReference type="RefSeq" id="WP_387398558.1">
    <property type="nucleotide sequence ID" value="NZ_JBIAMT010000005.1"/>
</dbReference>
<evidence type="ECO:0000256" key="1">
    <source>
        <dbReference type="ARBA" id="ARBA00010617"/>
    </source>
</evidence>
<proteinExistence type="inferred from homology"/>
<dbReference type="Gene3D" id="1.10.630.10">
    <property type="entry name" value="Cytochrome P450"/>
    <property type="match status" value="1"/>
</dbReference>
<protein>
    <submittedName>
        <fullName evidence="8">Cytochrome P450</fullName>
    </submittedName>
</protein>
<dbReference type="PANTHER" id="PTHR46696:SF6">
    <property type="entry name" value="P450, PUTATIVE (EUROFUNG)-RELATED"/>
    <property type="match status" value="1"/>
</dbReference>
<evidence type="ECO:0000256" key="4">
    <source>
        <dbReference type="ARBA" id="ARBA00023002"/>
    </source>
</evidence>
<keyword evidence="3 7" id="KW-0479">Metal-binding</keyword>
<keyword evidence="6 7" id="KW-0503">Monooxygenase</keyword>
<keyword evidence="5 7" id="KW-0408">Iron</keyword>
<name>A0ABW6P9J4_9NOCA</name>
<evidence type="ECO:0000256" key="3">
    <source>
        <dbReference type="ARBA" id="ARBA00022723"/>
    </source>
</evidence>
<dbReference type="InterPro" id="IPR001128">
    <property type="entry name" value="Cyt_P450"/>
</dbReference>
<reference evidence="8 9" key="1">
    <citation type="submission" date="2024-10" db="EMBL/GenBank/DDBJ databases">
        <title>The Natural Products Discovery Center: Release of the First 8490 Sequenced Strains for Exploring Actinobacteria Biosynthetic Diversity.</title>
        <authorList>
            <person name="Kalkreuter E."/>
            <person name="Kautsar S.A."/>
            <person name="Yang D."/>
            <person name="Bader C.D."/>
            <person name="Teijaro C.N."/>
            <person name="Fluegel L."/>
            <person name="Davis C.M."/>
            <person name="Simpson J.R."/>
            <person name="Lauterbach L."/>
            <person name="Steele A.D."/>
            <person name="Gui C."/>
            <person name="Meng S."/>
            <person name="Li G."/>
            <person name="Viehrig K."/>
            <person name="Ye F."/>
            <person name="Su P."/>
            <person name="Kiefer A.F."/>
            <person name="Nichols A."/>
            <person name="Cepeda A.J."/>
            <person name="Yan W."/>
            <person name="Fan B."/>
            <person name="Jiang Y."/>
            <person name="Adhikari A."/>
            <person name="Zheng C.-J."/>
            <person name="Schuster L."/>
            <person name="Cowan T.M."/>
            <person name="Smanski M.J."/>
            <person name="Chevrette M.G."/>
            <person name="De Carvalho L.P.S."/>
            <person name="Shen B."/>
        </authorList>
    </citation>
    <scope>NUCLEOTIDE SEQUENCE [LARGE SCALE GENOMIC DNA]</scope>
    <source>
        <strain evidence="8 9">NPDC004119</strain>
    </source>
</reference>
<dbReference type="Pfam" id="PF00067">
    <property type="entry name" value="p450"/>
    <property type="match status" value="1"/>
</dbReference>
<dbReference type="SUPFAM" id="SSF48264">
    <property type="entry name" value="Cytochrome P450"/>
    <property type="match status" value="1"/>
</dbReference>
<dbReference type="PROSITE" id="PS00086">
    <property type="entry name" value="CYTOCHROME_P450"/>
    <property type="match status" value="1"/>
</dbReference>
<evidence type="ECO:0000313" key="8">
    <source>
        <dbReference type="EMBL" id="MFF0499799.1"/>
    </source>
</evidence>
<keyword evidence="2 7" id="KW-0349">Heme</keyword>
<evidence type="ECO:0000256" key="6">
    <source>
        <dbReference type="ARBA" id="ARBA00023033"/>
    </source>
</evidence>
<organism evidence="8 9">
    <name type="scientific">Nocardia aobensis</name>
    <dbReference type="NCBI Taxonomy" id="257277"/>
    <lineage>
        <taxon>Bacteria</taxon>
        <taxon>Bacillati</taxon>
        <taxon>Actinomycetota</taxon>
        <taxon>Actinomycetes</taxon>
        <taxon>Mycobacteriales</taxon>
        <taxon>Nocardiaceae</taxon>
        <taxon>Nocardia</taxon>
    </lineage>
</organism>
<evidence type="ECO:0000256" key="7">
    <source>
        <dbReference type="RuleBase" id="RU000461"/>
    </source>
</evidence>
<evidence type="ECO:0000256" key="5">
    <source>
        <dbReference type="ARBA" id="ARBA00023004"/>
    </source>
</evidence>
<accession>A0ABW6P9J4</accession>
<evidence type="ECO:0000256" key="2">
    <source>
        <dbReference type="ARBA" id="ARBA00022617"/>
    </source>
</evidence>
<comment type="similarity">
    <text evidence="1 7">Belongs to the cytochrome P450 family.</text>
</comment>